<dbReference type="SMART" id="SM00986">
    <property type="entry name" value="UDG"/>
    <property type="match status" value="1"/>
</dbReference>
<sequence length="197" mass="22602">MNFTPIILNEEPAPSHAVHCKNCELSKYRKRVVWGEGNPNASIFIVLDNPGLREDKEGNSFVCGTRETLQRGLLESGFQLNMVYVSYLLKCRPVRAYNKPLARDACSAHFQLQLEEKKPKLLLGLGNVVVESLFPELDTDVKTMRGRWHSYQGIPSTFSYHPLAVRRRPVLWKYFVEDLKFVLQKGKEQGLYDSSLE</sequence>
<organism evidence="9 10">
    <name type="scientific">Paenibacillus ginsengarvi</name>
    <dbReference type="NCBI Taxonomy" id="400777"/>
    <lineage>
        <taxon>Bacteria</taxon>
        <taxon>Bacillati</taxon>
        <taxon>Bacillota</taxon>
        <taxon>Bacilli</taxon>
        <taxon>Bacillales</taxon>
        <taxon>Paenibacillaceae</taxon>
        <taxon>Paenibacillus</taxon>
    </lineage>
</organism>
<feature type="domain" description="Uracil-DNA glycosylase-like" evidence="8">
    <location>
        <begin position="34"/>
        <end position="180"/>
    </location>
</feature>
<dbReference type="SUPFAM" id="SSF52141">
    <property type="entry name" value="Uracil-DNA glycosylase-like"/>
    <property type="match status" value="1"/>
</dbReference>
<keyword evidence="10" id="KW-1185">Reference proteome</keyword>
<evidence type="ECO:0000256" key="2">
    <source>
        <dbReference type="ARBA" id="ARBA00022723"/>
    </source>
</evidence>
<evidence type="ECO:0000256" key="1">
    <source>
        <dbReference type="ARBA" id="ARBA00022485"/>
    </source>
</evidence>
<dbReference type="InterPro" id="IPR005122">
    <property type="entry name" value="Uracil-DNA_glycosylase-like"/>
</dbReference>
<dbReference type="OrthoDB" id="5290748at2"/>
<proteinExistence type="predicted"/>
<keyword evidence="4" id="KW-0378">Hydrolase</keyword>
<dbReference type="Pfam" id="PF03167">
    <property type="entry name" value="UDG"/>
    <property type="match status" value="1"/>
</dbReference>
<name>A0A3B0CK64_9BACL</name>
<comment type="caution">
    <text evidence="9">The sequence shown here is derived from an EMBL/GenBank/DDBJ whole genome shotgun (WGS) entry which is preliminary data.</text>
</comment>
<dbReference type="CDD" id="cd10030">
    <property type="entry name" value="UDG-F4_TTUDGA_SPO1dp_like"/>
    <property type="match status" value="1"/>
</dbReference>
<gene>
    <name evidence="9" type="ORF">D7M11_07930</name>
</gene>
<keyword evidence="3" id="KW-0227">DNA damage</keyword>
<evidence type="ECO:0000313" key="9">
    <source>
        <dbReference type="EMBL" id="RKN85602.1"/>
    </source>
</evidence>
<evidence type="ECO:0000256" key="6">
    <source>
        <dbReference type="ARBA" id="ARBA00023014"/>
    </source>
</evidence>
<dbReference type="RefSeq" id="WP_120746624.1">
    <property type="nucleotide sequence ID" value="NZ_RBAH01000004.1"/>
</dbReference>
<dbReference type="PANTHER" id="PTHR33693">
    <property type="entry name" value="TYPE-5 URACIL-DNA GLYCOSYLASE"/>
    <property type="match status" value="1"/>
</dbReference>
<dbReference type="AlphaFoldDB" id="A0A3B0CK64"/>
<keyword evidence="6" id="KW-0411">Iron-sulfur</keyword>
<reference evidence="9 10" key="1">
    <citation type="journal article" date="2007" name="Int. J. Syst. Evol. Microbiol.">
        <title>Paenibacillus ginsengarvi sp. nov., isolated from soil from ginseng cultivation.</title>
        <authorList>
            <person name="Yoon M.H."/>
            <person name="Ten L.N."/>
            <person name="Im W.T."/>
        </authorList>
    </citation>
    <scope>NUCLEOTIDE SEQUENCE [LARGE SCALE GENOMIC DNA]</scope>
    <source>
        <strain evidence="9 10">KCTC 13059</strain>
    </source>
</reference>
<dbReference type="InterPro" id="IPR051536">
    <property type="entry name" value="UDG_Type-4/5"/>
</dbReference>
<keyword evidence="1" id="KW-0004">4Fe-4S</keyword>
<keyword evidence="5" id="KW-0408">Iron</keyword>
<dbReference type="Gene3D" id="3.40.470.10">
    <property type="entry name" value="Uracil-DNA glycosylase-like domain"/>
    <property type="match status" value="1"/>
</dbReference>
<evidence type="ECO:0000256" key="5">
    <source>
        <dbReference type="ARBA" id="ARBA00023004"/>
    </source>
</evidence>
<dbReference type="GO" id="GO:0046872">
    <property type="term" value="F:metal ion binding"/>
    <property type="evidence" value="ECO:0007669"/>
    <property type="project" value="UniProtKB-KW"/>
</dbReference>
<keyword evidence="7" id="KW-0234">DNA repair</keyword>
<dbReference type="GO" id="GO:0097506">
    <property type="term" value="F:deaminated base DNA N-glycosylase activity"/>
    <property type="evidence" value="ECO:0007669"/>
    <property type="project" value="UniProtKB-ARBA"/>
</dbReference>
<accession>A0A3B0CK64</accession>
<dbReference type="GO" id="GO:0051539">
    <property type="term" value="F:4 iron, 4 sulfur cluster binding"/>
    <property type="evidence" value="ECO:0007669"/>
    <property type="project" value="UniProtKB-KW"/>
</dbReference>
<evidence type="ECO:0000256" key="3">
    <source>
        <dbReference type="ARBA" id="ARBA00022763"/>
    </source>
</evidence>
<protein>
    <submittedName>
        <fullName evidence="9">Uracil-DNA glycosylase</fullName>
    </submittedName>
</protein>
<dbReference type="GO" id="GO:0006281">
    <property type="term" value="P:DNA repair"/>
    <property type="evidence" value="ECO:0007669"/>
    <property type="project" value="UniProtKB-KW"/>
</dbReference>
<evidence type="ECO:0000256" key="7">
    <source>
        <dbReference type="ARBA" id="ARBA00023204"/>
    </source>
</evidence>
<dbReference type="InterPro" id="IPR036895">
    <property type="entry name" value="Uracil-DNA_glycosylase-like_sf"/>
</dbReference>
<evidence type="ECO:0000259" key="8">
    <source>
        <dbReference type="SMART" id="SM00986"/>
    </source>
</evidence>
<dbReference type="PANTHER" id="PTHR33693:SF1">
    <property type="entry name" value="TYPE-4 URACIL-DNA GLYCOSYLASE"/>
    <property type="match status" value="1"/>
</dbReference>
<dbReference type="Proteomes" id="UP000282311">
    <property type="component" value="Unassembled WGS sequence"/>
</dbReference>
<evidence type="ECO:0000256" key="4">
    <source>
        <dbReference type="ARBA" id="ARBA00022801"/>
    </source>
</evidence>
<keyword evidence="2" id="KW-0479">Metal-binding</keyword>
<evidence type="ECO:0000313" key="10">
    <source>
        <dbReference type="Proteomes" id="UP000282311"/>
    </source>
</evidence>
<dbReference type="SMART" id="SM00987">
    <property type="entry name" value="UreE_C"/>
    <property type="match status" value="1"/>
</dbReference>
<dbReference type="EMBL" id="RBAH01000004">
    <property type="protein sequence ID" value="RKN85602.1"/>
    <property type="molecule type" value="Genomic_DNA"/>
</dbReference>